<name>A0A200QKR6_MACCD</name>
<dbReference type="Gene3D" id="3.80.10.10">
    <property type="entry name" value="Ribonuclease Inhibitor"/>
    <property type="match status" value="1"/>
</dbReference>
<proteinExistence type="predicted"/>
<dbReference type="Pfam" id="PF00646">
    <property type="entry name" value="F-box"/>
    <property type="match status" value="1"/>
</dbReference>
<dbReference type="InterPro" id="IPR055411">
    <property type="entry name" value="LRR_FXL15/At3g58940/PEG3-like"/>
</dbReference>
<dbReference type="STRING" id="56857.A0A200QKR6"/>
<dbReference type="SMART" id="SM00579">
    <property type="entry name" value="FBD"/>
    <property type="match status" value="1"/>
</dbReference>
<dbReference type="PROSITE" id="PS50181">
    <property type="entry name" value="FBOX"/>
    <property type="match status" value="1"/>
</dbReference>
<dbReference type="PANTHER" id="PTHR31900">
    <property type="entry name" value="F-BOX/RNI SUPERFAMILY PROTEIN-RELATED"/>
    <property type="match status" value="1"/>
</dbReference>
<evidence type="ECO:0000313" key="2">
    <source>
        <dbReference type="EMBL" id="OVA11118.1"/>
    </source>
</evidence>
<accession>A0A200QKR6</accession>
<dbReference type="PANTHER" id="PTHR31900:SF30">
    <property type="entry name" value="SUPERFAMILY PROTEIN, PUTATIVE-RELATED"/>
    <property type="match status" value="1"/>
</dbReference>
<dbReference type="Proteomes" id="UP000195402">
    <property type="component" value="Unassembled WGS sequence"/>
</dbReference>
<dbReference type="InterPro" id="IPR001810">
    <property type="entry name" value="F-box_dom"/>
</dbReference>
<dbReference type="EMBL" id="MVGT01001732">
    <property type="protein sequence ID" value="OVA11118.1"/>
    <property type="molecule type" value="Genomic_DNA"/>
</dbReference>
<dbReference type="Pfam" id="PF24758">
    <property type="entry name" value="LRR_At5g56370"/>
    <property type="match status" value="1"/>
</dbReference>
<dbReference type="AlphaFoldDB" id="A0A200QKR6"/>
<evidence type="ECO:0000259" key="1">
    <source>
        <dbReference type="PROSITE" id="PS50181"/>
    </source>
</evidence>
<dbReference type="InterPro" id="IPR036047">
    <property type="entry name" value="F-box-like_dom_sf"/>
</dbReference>
<dbReference type="SMART" id="SM00256">
    <property type="entry name" value="FBOX"/>
    <property type="match status" value="1"/>
</dbReference>
<organism evidence="2 3">
    <name type="scientific">Macleaya cordata</name>
    <name type="common">Five-seeded plume-poppy</name>
    <name type="synonym">Bocconia cordata</name>
    <dbReference type="NCBI Taxonomy" id="56857"/>
    <lineage>
        <taxon>Eukaryota</taxon>
        <taxon>Viridiplantae</taxon>
        <taxon>Streptophyta</taxon>
        <taxon>Embryophyta</taxon>
        <taxon>Tracheophyta</taxon>
        <taxon>Spermatophyta</taxon>
        <taxon>Magnoliopsida</taxon>
        <taxon>Ranunculales</taxon>
        <taxon>Papaveraceae</taxon>
        <taxon>Papaveroideae</taxon>
        <taxon>Macleaya</taxon>
    </lineage>
</organism>
<dbReference type="InParanoid" id="A0A200QKR6"/>
<dbReference type="InterPro" id="IPR032675">
    <property type="entry name" value="LRR_dom_sf"/>
</dbReference>
<dbReference type="Gene3D" id="1.20.1280.50">
    <property type="match status" value="1"/>
</dbReference>
<gene>
    <name evidence="2" type="ORF">BVC80_1741g113</name>
</gene>
<dbReference type="CDD" id="cd22160">
    <property type="entry name" value="F-box_AtFBL13-like"/>
    <property type="match status" value="1"/>
</dbReference>
<evidence type="ECO:0000313" key="3">
    <source>
        <dbReference type="Proteomes" id="UP000195402"/>
    </source>
</evidence>
<dbReference type="InterPro" id="IPR006566">
    <property type="entry name" value="FBD"/>
</dbReference>
<protein>
    <submittedName>
        <fullName evidence="2">F-box domain</fullName>
    </submittedName>
</protein>
<keyword evidence="3" id="KW-1185">Reference proteome</keyword>
<dbReference type="InterPro" id="IPR053781">
    <property type="entry name" value="F-box_AtFBL13-like"/>
</dbReference>
<dbReference type="FunCoup" id="A0A200QKR6">
    <property type="interactions" value="1761"/>
</dbReference>
<dbReference type="SUPFAM" id="SSF81383">
    <property type="entry name" value="F-box domain"/>
    <property type="match status" value="1"/>
</dbReference>
<dbReference type="SUPFAM" id="SSF52047">
    <property type="entry name" value="RNI-like"/>
    <property type="match status" value="1"/>
</dbReference>
<dbReference type="OrthoDB" id="612216at2759"/>
<comment type="caution">
    <text evidence="2">The sequence shown here is derived from an EMBL/GenBank/DDBJ whole genome shotgun (WGS) entry which is preliminary data.</text>
</comment>
<dbReference type="Pfam" id="PF08387">
    <property type="entry name" value="FBD"/>
    <property type="match status" value="1"/>
</dbReference>
<dbReference type="InterPro" id="IPR050232">
    <property type="entry name" value="FBL13/AtMIF1-like"/>
</dbReference>
<feature type="domain" description="F-box" evidence="1">
    <location>
        <begin position="12"/>
        <end position="60"/>
    </location>
</feature>
<dbReference type="OMA" id="VEMRFHS"/>
<sequence>MEETSKNDIESCDRISDLPENVIHHILSFLLIKDVIRTSFLSKRWRYIWTSVPNLEFDGLVFSPKTKFMNFVDSVILRRSGLSIQKFSLRFGGYYCDGSRIRTWILAAATHNVRELSISSHTGEPFELPSCIFTCSSLTVLKLNSYNSTLNLPSSVRLPFLKSIQLTSVTFLEDNWNQIFRNCPMLEDVVMEDCDLGNLTVLHISSPSMQRLTIDGLPKDSTFYYPLLNHEIRISTPGLLSLKYTDCTMKNIYLENMSSLVDATIDFKFYLDKRVEICLCHVINFLKGISHTKILTLSSSSVQFLSAASNLLRQLPTFSSLIHLKLAAAVSKDSFRVVTFLLHGSPKLEFLSIDFFLRRQWIDEEESLEPENAASECRVDHLRVVKIKGFGGNENELLLVKYLLENARVLESMIIVFSKQFSANSKLQMEIRQDILMHPRGSTSSEVICESFCL</sequence>
<reference evidence="2 3" key="1">
    <citation type="journal article" date="2017" name="Mol. Plant">
        <title>The Genome of Medicinal Plant Macleaya cordata Provides New Insights into Benzylisoquinoline Alkaloids Metabolism.</title>
        <authorList>
            <person name="Liu X."/>
            <person name="Liu Y."/>
            <person name="Huang P."/>
            <person name="Ma Y."/>
            <person name="Qing Z."/>
            <person name="Tang Q."/>
            <person name="Cao H."/>
            <person name="Cheng P."/>
            <person name="Zheng Y."/>
            <person name="Yuan Z."/>
            <person name="Zhou Y."/>
            <person name="Liu J."/>
            <person name="Tang Z."/>
            <person name="Zhuo Y."/>
            <person name="Zhang Y."/>
            <person name="Yu L."/>
            <person name="Huang J."/>
            <person name="Yang P."/>
            <person name="Peng Q."/>
            <person name="Zhang J."/>
            <person name="Jiang W."/>
            <person name="Zhang Z."/>
            <person name="Lin K."/>
            <person name="Ro D.K."/>
            <person name="Chen X."/>
            <person name="Xiong X."/>
            <person name="Shang Y."/>
            <person name="Huang S."/>
            <person name="Zeng J."/>
        </authorList>
    </citation>
    <scope>NUCLEOTIDE SEQUENCE [LARGE SCALE GENOMIC DNA]</scope>
    <source>
        <strain evidence="3">cv. BLH2017</strain>
        <tissue evidence="2">Root</tissue>
    </source>
</reference>